<reference evidence="1 2" key="1">
    <citation type="submission" date="2021-07" db="EMBL/GenBank/DDBJ databases">
        <title>Alteriqipengyuania abyssalis NZ-12B nov, sp.nov isolated from deep sea sponge in pacific ocean.</title>
        <authorList>
            <person name="Tareen S."/>
            <person name="Wink J."/>
        </authorList>
    </citation>
    <scope>NUCLEOTIDE SEQUENCE [LARGE SCALE GENOMIC DNA]</scope>
    <source>
        <strain evidence="1 2">NZ-12B</strain>
    </source>
</reference>
<evidence type="ECO:0000313" key="1">
    <source>
        <dbReference type="EMBL" id="MBY8335892.1"/>
    </source>
</evidence>
<accession>A0ABS7PB08</accession>
<dbReference type="Proteomes" id="UP000759298">
    <property type="component" value="Unassembled WGS sequence"/>
</dbReference>
<proteinExistence type="predicted"/>
<protein>
    <submittedName>
        <fullName evidence="1">Uncharacterized protein</fullName>
    </submittedName>
</protein>
<comment type="caution">
    <text evidence="1">The sequence shown here is derived from an EMBL/GenBank/DDBJ whole genome shotgun (WGS) entry which is preliminary data.</text>
</comment>
<dbReference type="EMBL" id="JAHWXP010000001">
    <property type="protein sequence ID" value="MBY8335892.1"/>
    <property type="molecule type" value="Genomic_DNA"/>
</dbReference>
<sequence>MCSAPLDNDQQAEDARYSVMIEAERKLFATKPRTVTDVRALAEIAFRDPDSIPGADLIGSVLNGLRDLDDNAPSPTFDPEQWLVLYERCGGGWVRPAGRELTLCAPVPASDGIQASLWELETRGGREQVLRLIEEREAERIAA</sequence>
<dbReference type="RefSeq" id="WP_222823639.1">
    <property type="nucleotide sequence ID" value="NZ_JAHWXP010000001.1"/>
</dbReference>
<gene>
    <name evidence="1" type="ORF">KYN89_02405</name>
</gene>
<evidence type="ECO:0000313" key="2">
    <source>
        <dbReference type="Proteomes" id="UP000759298"/>
    </source>
</evidence>
<keyword evidence="2" id="KW-1185">Reference proteome</keyword>
<name>A0ABS7PB08_9SPHN</name>
<organism evidence="1 2">
    <name type="scientific">Alteriqipengyuania abyssalis</name>
    <dbReference type="NCBI Taxonomy" id="2860200"/>
    <lineage>
        <taxon>Bacteria</taxon>
        <taxon>Pseudomonadati</taxon>
        <taxon>Pseudomonadota</taxon>
        <taxon>Alphaproteobacteria</taxon>
        <taxon>Sphingomonadales</taxon>
        <taxon>Erythrobacteraceae</taxon>
        <taxon>Alteriqipengyuania</taxon>
    </lineage>
</organism>